<dbReference type="AlphaFoldDB" id="A0A453AAR7"/>
<feature type="region of interest" description="Disordered" evidence="2">
    <location>
        <begin position="128"/>
        <end position="159"/>
    </location>
</feature>
<dbReference type="Gene3D" id="3.40.50.720">
    <property type="entry name" value="NAD(P)-binding Rossmann-like Domain"/>
    <property type="match status" value="1"/>
</dbReference>
<evidence type="ECO:0000313" key="5">
    <source>
        <dbReference type="Proteomes" id="UP000015105"/>
    </source>
</evidence>
<reference evidence="4" key="5">
    <citation type="journal article" date="2021" name="G3 (Bethesda)">
        <title>Aegilops tauschii genome assembly Aet v5.0 features greater sequence contiguity and improved annotation.</title>
        <authorList>
            <person name="Wang L."/>
            <person name="Zhu T."/>
            <person name="Rodriguez J.C."/>
            <person name="Deal K.R."/>
            <person name="Dubcovsky J."/>
            <person name="McGuire P.E."/>
            <person name="Lux T."/>
            <person name="Spannagl M."/>
            <person name="Mayer K.F.X."/>
            <person name="Baldrich P."/>
            <person name="Meyers B.C."/>
            <person name="Huo N."/>
            <person name="Gu Y.Q."/>
            <person name="Zhou H."/>
            <person name="Devos K.M."/>
            <person name="Bennetzen J.L."/>
            <person name="Unver T."/>
            <person name="Budak H."/>
            <person name="Gulick P.J."/>
            <person name="Galiba G."/>
            <person name="Kalapos B."/>
            <person name="Nelson D.R."/>
            <person name="Li P."/>
            <person name="You F.M."/>
            <person name="Luo M.C."/>
            <person name="Dvorak J."/>
        </authorList>
    </citation>
    <scope>NUCLEOTIDE SEQUENCE [LARGE SCALE GENOMIC DNA]</scope>
    <source>
        <strain evidence="4">cv. AL8/78</strain>
    </source>
</reference>
<dbReference type="Gramene" id="AET2Gv20055300.3">
    <property type="protein sequence ID" value="AET2Gv20055300.3"/>
    <property type="gene ID" value="AET2Gv20055300"/>
</dbReference>
<dbReference type="InterPro" id="IPR006139">
    <property type="entry name" value="D-isomer_2_OHA_DH_cat_dom"/>
</dbReference>
<dbReference type="PANTHER" id="PTHR10996:SF226">
    <property type="entry name" value="GENOME ASSEMBLY, CHROMOSOME: II"/>
    <property type="match status" value="1"/>
</dbReference>
<reference evidence="4" key="3">
    <citation type="journal article" date="2017" name="Nature">
        <title>Genome sequence of the progenitor of the wheat D genome Aegilops tauschii.</title>
        <authorList>
            <person name="Luo M.C."/>
            <person name="Gu Y.Q."/>
            <person name="Puiu D."/>
            <person name="Wang H."/>
            <person name="Twardziok S.O."/>
            <person name="Deal K.R."/>
            <person name="Huo N."/>
            <person name="Zhu T."/>
            <person name="Wang L."/>
            <person name="Wang Y."/>
            <person name="McGuire P.E."/>
            <person name="Liu S."/>
            <person name="Long H."/>
            <person name="Ramasamy R.K."/>
            <person name="Rodriguez J.C."/>
            <person name="Van S.L."/>
            <person name="Yuan L."/>
            <person name="Wang Z."/>
            <person name="Xia Z."/>
            <person name="Xiao L."/>
            <person name="Anderson O.D."/>
            <person name="Ouyang S."/>
            <person name="Liang Y."/>
            <person name="Zimin A.V."/>
            <person name="Pertea G."/>
            <person name="Qi P."/>
            <person name="Bennetzen J.L."/>
            <person name="Dai X."/>
            <person name="Dawson M.W."/>
            <person name="Muller H.G."/>
            <person name="Kugler K."/>
            <person name="Rivarola-Duarte L."/>
            <person name="Spannagl M."/>
            <person name="Mayer K.F.X."/>
            <person name="Lu F.H."/>
            <person name="Bevan M.W."/>
            <person name="Leroy P."/>
            <person name="Li P."/>
            <person name="You F.M."/>
            <person name="Sun Q."/>
            <person name="Liu Z."/>
            <person name="Lyons E."/>
            <person name="Wicker T."/>
            <person name="Salzberg S.L."/>
            <person name="Devos K.M."/>
            <person name="Dvorak J."/>
        </authorList>
    </citation>
    <scope>NUCLEOTIDE SEQUENCE [LARGE SCALE GENOMIC DNA]</scope>
    <source>
        <strain evidence="4">cv. AL8/78</strain>
    </source>
</reference>
<reference evidence="4" key="4">
    <citation type="submission" date="2019-03" db="UniProtKB">
        <authorList>
            <consortium name="EnsemblPlants"/>
        </authorList>
    </citation>
    <scope>IDENTIFICATION</scope>
</reference>
<reference evidence="5" key="2">
    <citation type="journal article" date="2017" name="Nat. Plants">
        <title>The Aegilops tauschii genome reveals multiple impacts of transposons.</title>
        <authorList>
            <person name="Zhao G."/>
            <person name="Zou C."/>
            <person name="Li K."/>
            <person name="Wang K."/>
            <person name="Li T."/>
            <person name="Gao L."/>
            <person name="Zhang X."/>
            <person name="Wang H."/>
            <person name="Yang Z."/>
            <person name="Liu X."/>
            <person name="Jiang W."/>
            <person name="Mao L."/>
            <person name="Kong X."/>
            <person name="Jiao Y."/>
            <person name="Jia J."/>
        </authorList>
    </citation>
    <scope>NUCLEOTIDE SEQUENCE [LARGE SCALE GENOMIC DNA]</scope>
    <source>
        <strain evidence="5">cv. AL8/78</strain>
    </source>
</reference>
<reference evidence="5" key="1">
    <citation type="journal article" date="2014" name="Science">
        <title>Ancient hybridizations among the ancestral genomes of bread wheat.</title>
        <authorList>
            <consortium name="International Wheat Genome Sequencing Consortium,"/>
            <person name="Marcussen T."/>
            <person name="Sandve S.R."/>
            <person name="Heier L."/>
            <person name="Spannagl M."/>
            <person name="Pfeifer M."/>
            <person name="Jakobsen K.S."/>
            <person name="Wulff B.B."/>
            <person name="Steuernagel B."/>
            <person name="Mayer K.F."/>
            <person name="Olsen O.A."/>
        </authorList>
    </citation>
    <scope>NUCLEOTIDE SEQUENCE [LARGE SCALE GENOMIC DNA]</scope>
    <source>
        <strain evidence="5">cv. AL8/78</strain>
    </source>
</reference>
<evidence type="ECO:0000256" key="1">
    <source>
        <dbReference type="ARBA" id="ARBA00023002"/>
    </source>
</evidence>
<evidence type="ECO:0000256" key="2">
    <source>
        <dbReference type="SAM" id="MobiDB-lite"/>
    </source>
</evidence>
<feature type="compositionally biased region" description="Basic residues" evidence="2">
    <location>
        <begin position="284"/>
        <end position="296"/>
    </location>
</feature>
<organism evidence="4 5">
    <name type="scientific">Aegilops tauschii subsp. strangulata</name>
    <name type="common">Goatgrass</name>
    <dbReference type="NCBI Taxonomy" id="200361"/>
    <lineage>
        <taxon>Eukaryota</taxon>
        <taxon>Viridiplantae</taxon>
        <taxon>Streptophyta</taxon>
        <taxon>Embryophyta</taxon>
        <taxon>Tracheophyta</taxon>
        <taxon>Spermatophyta</taxon>
        <taxon>Magnoliopsida</taxon>
        <taxon>Liliopsida</taxon>
        <taxon>Poales</taxon>
        <taxon>Poaceae</taxon>
        <taxon>BOP clade</taxon>
        <taxon>Pooideae</taxon>
        <taxon>Triticodae</taxon>
        <taxon>Triticeae</taxon>
        <taxon>Triticinae</taxon>
        <taxon>Aegilops</taxon>
    </lineage>
</organism>
<evidence type="ECO:0000259" key="3">
    <source>
        <dbReference type="Pfam" id="PF00389"/>
    </source>
</evidence>
<name>A0A453AAR7_AEGTS</name>
<feature type="region of interest" description="Disordered" evidence="2">
    <location>
        <begin position="274"/>
        <end position="296"/>
    </location>
</feature>
<feature type="compositionally biased region" description="Basic and acidic residues" evidence="2">
    <location>
        <begin position="205"/>
        <end position="229"/>
    </location>
</feature>
<dbReference type="STRING" id="200361.A0A453AAR7"/>
<dbReference type="GO" id="GO:0030267">
    <property type="term" value="F:glyoxylate reductase (NADPH) activity"/>
    <property type="evidence" value="ECO:0007669"/>
    <property type="project" value="TreeGrafter"/>
</dbReference>
<dbReference type="Proteomes" id="UP000015105">
    <property type="component" value="Chromosome 2D"/>
</dbReference>
<dbReference type="Pfam" id="PF00389">
    <property type="entry name" value="2-Hacid_dh"/>
    <property type="match status" value="1"/>
</dbReference>
<dbReference type="GO" id="GO:0051287">
    <property type="term" value="F:NAD binding"/>
    <property type="evidence" value="ECO:0007669"/>
    <property type="project" value="InterPro"/>
</dbReference>
<feature type="domain" description="D-isomer specific 2-hydroxyacid dehydrogenase catalytic" evidence="3">
    <location>
        <begin position="42"/>
        <end position="178"/>
    </location>
</feature>
<dbReference type="GO" id="GO:0005829">
    <property type="term" value="C:cytosol"/>
    <property type="evidence" value="ECO:0007669"/>
    <property type="project" value="TreeGrafter"/>
</dbReference>
<keyword evidence="5" id="KW-1185">Reference proteome</keyword>
<dbReference type="PANTHER" id="PTHR10996">
    <property type="entry name" value="2-HYDROXYACID DEHYDROGENASE-RELATED"/>
    <property type="match status" value="1"/>
</dbReference>
<dbReference type="EnsemblPlants" id="AET2Gv20055300.3">
    <property type="protein sequence ID" value="AET2Gv20055300.3"/>
    <property type="gene ID" value="AET2Gv20055300"/>
</dbReference>
<keyword evidence="1" id="KW-0560">Oxidoreductase</keyword>
<accession>A0A453AAR7</accession>
<evidence type="ECO:0000313" key="4">
    <source>
        <dbReference type="EnsemblPlants" id="AET2Gv20055300.3"/>
    </source>
</evidence>
<feature type="region of interest" description="Disordered" evidence="2">
    <location>
        <begin position="185"/>
        <end position="255"/>
    </location>
</feature>
<protein>
    <recommendedName>
        <fullName evidence="3">D-isomer specific 2-hydroxyacid dehydrogenase catalytic domain-containing protein</fullName>
    </recommendedName>
</protein>
<feature type="compositionally biased region" description="Basic residues" evidence="2">
    <location>
        <begin position="185"/>
        <end position="197"/>
    </location>
</feature>
<dbReference type="GO" id="GO:0016618">
    <property type="term" value="F:hydroxypyruvate reductase [NAD(P)H] activity"/>
    <property type="evidence" value="ECO:0007669"/>
    <property type="project" value="TreeGrafter"/>
</dbReference>
<dbReference type="SUPFAM" id="SSF52283">
    <property type="entry name" value="Formate/glycerate dehydrogenase catalytic domain-like"/>
    <property type="match status" value="1"/>
</dbReference>
<dbReference type="InterPro" id="IPR050223">
    <property type="entry name" value="D-isomer_2-hydroxyacid_DH"/>
</dbReference>
<proteinExistence type="predicted"/>
<sequence>MRPPARTQADASKPVVLLADPIIPEFELELSARYSLLPLADVDADTAASARALLTVELPAVTAELMGALPKLELVLASSVGVDHVDLAACRRRGIAVTNAGGAFSDDAADYAVGLVIAALRRVRPTGRLAGRRGLSPRHQGERQAGGDRGAGQHRLPHRAASRRLRLRRLLQLEVAQAVGAVRVRPGRARPRRRQRRAGAILRADGGDEARGERGGDGGAGEGRRAGERRPRRPRGRAGAGPLPAGGRHRRRRLGRVRERAGRAAGALLHGQRRAFGPQGRGHAGVHPRHDRARRGQPRRLLRREATAQPRGALRQGHHLSAVRCGLNKLQNSLMYL</sequence>